<evidence type="ECO:0000313" key="2">
    <source>
        <dbReference type="EMBL" id="CRL28665.1"/>
    </source>
</evidence>
<dbReference type="Gene3D" id="3.40.50.300">
    <property type="entry name" value="P-loop containing nucleotide triphosphate hydrolases"/>
    <property type="match status" value="1"/>
</dbReference>
<dbReference type="GO" id="GO:0031048">
    <property type="term" value="P:regulatory ncRNA-mediated heterochromatin formation"/>
    <property type="evidence" value="ECO:0007669"/>
    <property type="project" value="TreeGrafter"/>
</dbReference>
<dbReference type="Proteomes" id="UP000053732">
    <property type="component" value="Unassembled WGS sequence"/>
</dbReference>
<dbReference type="AlphaFoldDB" id="A0A0G4PQI5"/>
<dbReference type="PANTHER" id="PTHR10887:SF445">
    <property type="entry name" value="NFX1-TYPE ZINC FINGER-CONTAINING PROTEIN 1"/>
    <property type="match status" value="1"/>
</dbReference>
<feature type="domain" description="DNA2/NAM7 helicase-like C-terminal" evidence="1">
    <location>
        <begin position="39"/>
        <end position="87"/>
    </location>
</feature>
<reference evidence="2 3" key="1">
    <citation type="journal article" date="2014" name="Nat. Commun.">
        <title>Multiple recent horizontal transfers of a large genomic region in cheese making fungi.</title>
        <authorList>
            <person name="Cheeseman K."/>
            <person name="Ropars J."/>
            <person name="Renault P."/>
            <person name="Dupont J."/>
            <person name="Gouzy J."/>
            <person name="Branca A."/>
            <person name="Abraham A.L."/>
            <person name="Ceppi M."/>
            <person name="Conseiller E."/>
            <person name="Debuchy R."/>
            <person name="Malagnac F."/>
            <person name="Goarin A."/>
            <person name="Silar P."/>
            <person name="Lacoste S."/>
            <person name="Sallet E."/>
            <person name="Bensimon A."/>
            <person name="Giraud T."/>
            <person name="Brygoo Y."/>
        </authorList>
    </citation>
    <scope>NUCLEOTIDE SEQUENCE [LARGE SCALE GENOMIC DNA]</scope>
    <source>
        <strain evidence="3">FM 013</strain>
    </source>
</reference>
<dbReference type="PANTHER" id="PTHR10887">
    <property type="entry name" value="DNA2/NAM7 HELICASE FAMILY"/>
    <property type="match status" value="1"/>
</dbReference>
<dbReference type="Pfam" id="PF13087">
    <property type="entry name" value="AAA_12"/>
    <property type="match status" value="1"/>
</dbReference>
<protein>
    <submittedName>
        <fullName evidence="2">Str. FM013</fullName>
    </submittedName>
</protein>
<evidence type="ECO:0000313" key="3">
    <source>
        <dbReference type="Proteomes" id="UP000053732"/>
    </source>
</evidence>
<dbReference type="GO" id="GO:0031380">
    <property type="term" value="C:nuclear RNA-directed RNA polymerase complex"/>
    <property type="evidence" value="ECO:0007669"/>
    <property type="project" value="TreeGrafter"/>
</dbReference>
<proteinExistence type="predicted"/>
<dbReference type="InterPro" id="IPR027417">
    <property type="entry name" value="P-loop_NTPase"/>
</dbReference>
<dbReference type="InterPro" id="IPR045055">
    <property type="entry name" value="DNA2/NAM7-like"/>
</dbReference>
<gene>
    <name evidence="2" type="ORF">PCAMFM013_S029g000081</name>
</gene>
<accession>A0A0G4PQI5</accession>
<dbReference type="InterPro" id="IPR041679">
    <property type="entry name" value="DNA2/NAM7-like_C"/>
</dbReference>
<name>A0A0G4PQI5_PENC3</name>
<organism evidence="2 3">
    <name type="scientific">Penicillium camemberti (strain FM 013)</name>
    <dbReference type="NCBI Taxonomy" id="1429867"/>
    <lineage>
        <taxon>Eukaryota</taxon>
        <taxon>Fungi</taxon>
        <taxon>Dikarya</taxon>
        <taxon>Ascomycota</taxon>
        <taxon>Pezizomycotina</taxon>
        <taxon>Eurotiomycetes</taxon>
        <taxon>Eurotiomycetidae</taxon>
        <taxon>Eurotiales</taxon>
        <taxon>Aspergillaceae</taxon>
        <taxon>Penicillium</taxon>
    </lineage>
</organism>
<dbReference type="EMBL" id="HG793162">
    <property type="protein sequence ID" value="CRL28665.1"/>
    <property type="molecule type" value="Genomic_DNA"/>
</dbReference>
<evidence type="ECO:0000259" key="1">
    <source>
        <dbReference type="Pfam" id="PF13087"/>
    </source>
</evidence>
<sequence length="144" mass="16113">MKRFFDCGKTLAAEGLGVDTDQPPQAGSPKVIERKTLLQTLRLTTVDNFQGEEAKVIVVSLVRSNLKGKVSFLRTENRVNVLLGRADVHAQLTRTNTVGAELALYCPRHPKISILCSEPQEFKRKSPEGGHNLLYTRRLEPYSH</sequence>
<keyword evidence="3" id="KW-1185">Reference proteome</keyword>
<dbReference type="STRING" id="1429867.A0A0G4PQI5"/>